<dbReference type="EMBL" id="BSXS01016694">
    <property type="protein sequence ID" value="GMF08118.1"/>
    <property type="molecule type" value="Genomic_DNA"/>
</dbReference>
<sequence>MTFNMKIGEELTEIKNTLNDLKYRSKNNNSALVALNENLNKFNEHFRKDEQGHVQLQGQLGQLLASSNVLTPTGATSSVVDGISNNHLCEKVSELKSLIAQISDKLRVLGIESKTSLIKLQELVDEQETGSNDTSLYRSRGNDNSSTSNPSIDSDEVAGTNECHL</sequence>
<protein>
    <submittedName>
        <fullName evidence="1">Unnamed protein product</fullName>
    </submittedName>
</protein>
<name>A0ACB5UD68_AMBMO</name>
<reference evidence="1" key="1">
    <citation type="submission" date="2023-04" db="EMBL/GenBank/DDBJ databases">
        <title>Ambrosiozyma monospora NBRC 10751.</title>
        <authorList>
            <person name="Ichikawa N."/>
            <person name="Sato H."/>
            <person name="Tonouchi N."/>
        </authorList>
    </citation>
    <scope>NUCLEOTIDE SEQUENCE</scope>
    <source>
        <strain evidence="1">NBRC 10751</strain>
    </source>
</reference>
<gene>
    <name evidence="1" type="ORF">Amon02_001316400</name>
</gene>
<accession>A0ACB5UD68</accession>
<evidence type="ECO:0000313" key="2">
    <source>
        <dbReference type="Proteomes" id="UP001165064"/>
    </source>
</evidence>
<dbReference type="Proteomes" id="UP001165064">
    <property type="component" value="Unassembled WGS sequence"/>
</dbReference>
<comment type="caution">
    <text evidence="1">The sequence shown here is derived from an EMBL/GenBank/DDBJ whole genome shotgun (WGS) entry which is preliminary data.</text>
</comment>
<proteinExistence type="predicted"/>
<organism evidence="1 2">
    <name type="scientific">Ambrosiozyma monospora</name>
    <name type="common">Yeast</name>
    <name type="synonym">Endomycopsis monosporus</name>
    <dbReference type="NCBI Taxonomy" id="43982"/>
    <lineage>
        <taxon>Eukaryota</taxon>
        <taxon>Fungi</taxon>
        <taxon>Dikarya</taxon>
        <taxon>Ascomycota</taxon>
        <taxon>Saccharomycotina</taxon>
        <taxon>Pichiomycetes</taxon>
        <taxon>Pichiales</taxon>
        <taxon>Pichiaceae</taxon>
        <taxon>Ambrosiozyma</taxon>
    </lineage>
</organism>
<evidence type="ECO:0000313" key="1">
    <source>
        <dbReference type="EMBL" id="GMF08118.1"/>
    </source>
</evidence>
<keyword evidence="2" id="KW-1185">Reference proteome</keyword>